<dbReference type="SUPFAM" id="SSF102215">
    <property type="entry name" value="Creatininase"/>
    <property type="match status" value="1"/>
</dbReference>
<dbReference type="KEGG" id="cvt:B843_00380"/>
<evidence type="ECO:0000256" key="5">
    <source>
        <dbReference type="ARBA" id="ARBA00024029"/>
    </source>
</evidence>
<keyword evidence="2" id="KW-0479">Metal-binding</keyword>
<evidence type="ECO:0000256" key="4">
    <source>
        <dbReference type="ARBA" id="ARBA00022833"/>
    </source>
</evidence>
<dbReference type="STRING" id="1224164.B843_00380"/>
<dbReference type="AlphaFoldDB" id="W5XX00"/>
<dbReference type="InterPro" id="IPR024087">
    <property type="entry name" value="Creatininase-like_sf"/>
</dbReference>
<keyword evidence="7" id="KW-1185">Reference proteome</keyword>
<dbReference type="GO" id="GO:0046872">
    <property type="term" value="F:metal ion binding"/>
    <property type="evidence" value="ECO:0007669"/>
    <property type="project" value="UniProtKB-KW"/>
</dbReference>
<dbReference type="Proteomes" id="UP000019222">
    <property type="component" value="Chromosome"/>
</dbReference>
<name>W5XX00_9CORY</name>
<dbReference type="EMBL" id="CP004353">
    <property type="protein sequence ID" value="AHI21472.1"/>
    <property type="molecule type" value="Genomic_DNA"/>
</dbReference>
<evidence type="ECO:0000313" key="6">
    <source>
        <dbReference type="EMBL" id="AHI21472.1"/>
    </source>
</evidence>
<dbReference type="InterPro" id="IPR003785">
    <property type="entry name" value="Creatininase/forma_Hydrolase"/>
</dbReference>
<sequence>MAAHNAHEMTWEELRDSIEKVAILPVGSLEQHGPHLPLGTDTIIGVGIAQAVAEEIDAVVFPPVAYGYRSNPFSGGGPLFPGTVDLTAVTVMDLIKDILGEIIADGFTKVLIVNSHFENQFPIQEAMILVDEKFNHSATIIQTNWWDPLEPALIDEVFSEDVFPGWALEHGAVTETSLMMYLAPDAVREDRIPEIAPFTPPAYIRVPNRKSDIPAEGSLANAAHSSAQKGKLIAESACQGILKICAAEFS</sequence>
<proteinExistence type="inferred from homology"/>
<dbReference type="PANTHER" id="PTHR35005">
    <property type="entry name" value="3-DEHYDRO-SCYLLO-INOSOSE HYDROLASE"/>
    <property type="match status" value="1"/>
</dbReference>
<gene>
    <name evidence="6" type="ORF">B843_00380</name>
</gene>
<dbReference type="NCBIfam" id="TIGR04448">
    <property type="entry name" value="creatininase"/>
    <property type="match status" value="1"/>
</dbReference>
<dbReference type="Gene3D" id="3.40.50.10310">
    <property type="entry name" value="Creatininase"/>
    <property type="match status" value="1"/>
</dbReference>
<keyword evidence="3" id="KW-0378">Hydrolase</keyword>
<dbReference type="GO" id="GO:0009231">
    <property type="term" value="P:riboflavin biosynthetic process"/>
    <property type="evidence" value="ECO:0007669"/>
    <property type="project" value="TreeGrafter"/>
</dbReference>
<dbReference type="GO" id="GO:0006601">
    <property type="term" value="P:creatine biosynthetic process"/>
    <property type="evidence" value="ECO:0007669"/>
    <property type="project" value="InterPro"/>
</dbReference>
<protein>
    <submittedName>
        <fullName evidence="6">Amidase</fullName>
    </submittedName>
</protein>
<evidence type="ECO:0000256" key="1">
    <source>
        <dbReference type="ARBA" id="ARBA00001947"/>
    </source>
</evidence>
<keyword evidence="4" id="KW-0862">Zinc</keyword>
<dbReference type="RefSeq" id="WP_231493959.1">
    <property type="nucleotide sequence ID" value="NZ_CP004353.1"/>
</dbReference>
<evidence type="ECO:0000256" key="3">
    <source>
        <dbReference type="ARBA" id="ARBA00022801"/>
    </source>
</evidence>
<dbReference type="GO" id="GO:0016811">
    <property type="term" value="F:hydrolase activity, acting on carbon-nitrogen (but not peptide) bonds, in linear amides"/>
    <property type="evidence" value="ECO:0007669"/>
    <property type="project" value="TreeGrafter"/>
</dbReference>
<dbReference type="Pfam" id="PF02633">
    <property type="entry name" value="Creatininase"/>
    <property type="match status" value="1"/>
</dbReference>
<evidence type="ECO:0000313" key="7">
    <source>
        <dbReference type="Proteomes" id="UP000019222"/>
    </source>
</evidence>
<reference evidence="6 7" key="1">
    <citation type="submission" date="2013-02" db="EMBL/GenBank/DDBJ databases">
        <title>The complete genome sequence of Corynebacterium vitaeruminis DSM 20294.</title>
        <authorList>
            <person name="Ruckert C."/>
            <person name="Albersmeier A."/>
            <person name="Kalinowski J."/>
        </authorList>
    </citation>
    <scope>NUCLEOTIDE SEQUENCE [LARGE SCALE GENOMIC DNA]</scope>
    <source>
        <strain evidence="7">ATCC 10234</strain>
    </source>
</reference>
<comment type="cofactor">
    <cofactor evidence="1">
        <name>Zn(2+)</name>
        <dbReference type="ChEBI" id="CHEBI:29105"/>
    </cofactor>
</comment>
<dbReference type="GO" id="GO:0006602">
    <property type="term" value="P:creatinine catabolic process"/>
    <property type="evidence" value="ECO:0007669"/>
    <property type="project" value="InterPro"/>
</dbReference>
<dbReference type="GO" id="GO:0047789">
    <property type="term" value="F:creatininase activity"/>
    <property type="evidence" value="ECO:0007669"/>
    <property type="project" value="InterPro"/>
</dbReference>
<dbReference type="InterPro" id="IPR031034">
    <property type="entry name" value="Creatininase"/>
</dbReference>
<organism evidence="6 7">
    <name type="scientific">Corynebacterium vitaeruminis DSM 20294</name>
    <dbReference type="NCBI Taxonomy" id="1224164"/>
    <lineage>
        <taxon>Bacteria</taxon>
        <taxon>Bacillati</taxon>
        <taxon>Actinomycetota</taxon>
        <taxon>Actinomycetes</taxon>
        <taxon>Mycobacteriales</taxon>
        <taxon>Corynebacteriaceae</taxon>
        <taxon>Corynebacterium</taxon>
    </lineage>
</organism>
<accession>W5XX00</accession>
<dbReference type="HOGENOM" id="CLU_055029_3_1_11"/>
<dbReference type="PANTHER" id="PTHR35005:SF1">
    <property type="entry name" value="2-AMINO-5-FORMYLAMINO-6-RIBOSYLAMINOPYRIMIDIN-4(3H)-ONE 5'-MONOPHOSPHATE DEFORMYLASE"/>
    <property type="match status" value="1"/>
</dbReference>
<dbReference type="PATRIC" id="fig|1224164.3.peg.78"/>
<comment type="similarity">
    <text evidence="5">Belongs to the creatininase superfamily.</text>
</comment>
<dbReference type="eggNOG" id="COG1402">
    <property type="taxonomic scope" value="Bacteria"/>
</dbReference>
<evidence type="ECO:0000256" key="2">
    <source>
        <dbReference type="ARBA" id="ARBA00022723"/>
    </source>
</evidence>